<evidence type="ECO:0000256" key="2">
    <source>
        <dbReference type="ARBA" id="ARBA00005231"/>
    </source>
</evidence>
<evidence type="ECO:0000256" key="9">
    <source>
        <dbReference type="ARBA" id="ARBA00023242"/>
    </source>
</evidence>
<feature type="coiled-coil region" evidence="13">
    <location>
        <begin position="788"/>
        <end position="927"/>
    </location>
</feature>
<dbReference type="InterPro" id="IPR003395">
    <property type="entry name" value="RecF/RecN/SMC_N"/>
</dbReference>
<evidence type="ECO:0000256" key="11">
    <source>
        <dbReference type="ARBA" id="ARBA00023306"/>
    </source>
</evidence>
<dbReference type="GO" id="GO:0005634">
    <property type="term" value="C:nucleus"/>
    <property type="evidence" value="ECO:0007669"/>
    <property type="project" value="UniProtKB-SubCell"/>
</dbReference>
<dbReference type="SMART" id="SM00968">
    <property type="entry name" value="SMC_hinge"/>
    <property type="match status" value="1"/>
</dbReference>
<evidence type="ECO:0000256" key="8">
    <source>
        <dbReference type="ARBA" id="ARBA00023067"/>
    </source>
</evidence>
<dbReference type="EMBL" id="KZ772677">
    <property type="protein sequence ID" value="PTQ48541.1"/>
    <property type="molecule type" value="Genomic_DNA"/>
</dbReference>
<comment type="similarity">
    <text evidence="2">Belongs to the SMC family. SMC2 subfamily.</text>
</comment>
<dbReference type="FunFam" id="3.40.50.300:FF:000385">
    <property type="entry name" value="Structural maintenance of chromosomes 2"/>
    <property type="match status" value="1"/>
</dbReference>
<comment type="subcellular location">
    <subcellularLocation>
        <location evidence="1 12">Nucleus</location>
    </subcellularLocation>
</comment>
<dbReference type="OMA" id="THNKIAM"/>
<dbReference type="Pfam" id="PF02463">
    <property type="entry name" value="SMC_N"/>
    <property type="match status" value="2"/>
</dbReference>
<evidence type="ECO:0000256" key="10">
    <source>
        <dbReference type="ARBA" id="ARBA00023254"/>
    </source>
</evidence>
<dbReference type="SUPFAM" id="SSF52540">
    <property type="entry name" value="P-loop containing nucleoside triphosphate hydrolases"/>
    <property type="match status" value="1"/>
</dbReference>
<dbReference type="PIRSF" id="PIRSF005719">
    <property type="entry name" value="SMC"/>
    <property type="match status" value="1"/>
</dbReference>
<dbReference type="InterPro" id="IPR036277">
    <property type="entry name" value="SMC_hinge_sf"/>
</dbReference>
<reference evidence="15" key="2">
    <citation type="submission" date="2017-12" db="EMBL/GenBank/DDBJ databases">
        <title>WGS assembly of Marchantia polymorpha.</title>
        <authorList>
            <person name="Bowman J.L."/>
            <person name="Kohchi T."/>
            <person name="Yamato K.T."/>
            <person name="Jenkins J."/>
            <person name="Shu S."/>
            <person name="Ishizaki K."/>
            <person name="Yamaoka S."/>
            <person name="Nishihama R."/>
            <person name="Nakamura Y."/>
            <person name="Berger F."/>
            <person name="Adam C."/>
            <person name="Aki S.S."/>
            <person name="Althoff F."/>
            <person name="Araki T."/>
            <person name="Arteaga-Vazquez M.A."/>
            <person name="Balasubrmanian S."/>
            <person name="Bauer D."/>
            <person name="Boehm C.R."/>
            <person name="Briginshaw L."/>
            <person name="Caballero-Perez J."/>
            <person name="Catarino B."/>
            <person name="Chen F."/>
            <person name="Chiyoda S."/>
            <person name="Chovatia M."/>
            <person name="Davies K.M."/>
            <person name="Delmans M."/>
            <person name="Demura T."/>
            <person name="Dierschke T."/>
            <person name="Dolan L."/>
            <person name="Dorantes-Acosta A.E."/>
            <person name="Eklund D.M."/>
            <person name="Florent S.N."/>
            <person name="Flores-Sandoval E."/>
            <person name="Fujiyama A."/>
            <person name="Fukuzawa H."/>
            <person name="Galik B."/>
            <person name="Grimanelli D."/>
            <person name="Grimwood J."/>
            <person name="Grossniklaus U."/>
            <person name="Hamada T."/>
            <person name="Haseloff J."/>
            <person name="Hetherington A.J."/>
            <person name="Higo A."/>
            <person name="Hirakawa Y."/>
            <person name="Hundley H.N."/>
            <person name="Ikeda Y."/>
            <person name="Inoue K."/>
            <person name="Inoue S."/>
            <person name="Ishida S."/>
            <person name="Jia Q."/>
            <person name="Kakita M."/>
            <person name="Kanazawa T."/>
            <person name="Kawai Y."/>
            <person name="Kawashima T."/>
            <person name="Kennedy M."/>
            <person name="Kinose K."/>
            <person name="Kinoshita T."/>
            <person name="Kohara Y."/>
            <person name="Koide E."/>
            <person name="Komatsu K."/>
            <person name="Kopischke S."/>
            <person name="Kubo M."/>
            <person name="Kyozuka J."/>
            <person name="Lagercrantz U."/>
            <person name="Lin S.S."/>
            <person name="Lindquist E."/>
            <person name="Lipzen A.M."/>
            <person name="Lu C."/>
            <person name="Luna E.D."/>
            <person name="Martienssen R.A."/>
            <person name="Minamino N."/>
            <person name="Mizutani M."/>
            <person name="Mizutani M."/>
            <person name="Mochizuki N."/>
            <person name="Monte I."/>
            <person name="Mosher R."/>
            <person name="Nagasaki H."/>
            <person name="Nakagami H."/>
            <person name="Naramoto S."/>
            <person name="Nishitani K."/>
            <person name="Ohtani M."/>
            <person name="Okamoto T."/>
            <person name="Okumura M."/>
            <person name="Phillips J."/>
            <person name="Pollak B."/>
            <person name="Reinders A."/>
            <person name="Roevekamp M."/>
            <person name="Sano R."/>
            <person name="Sawa S."/>
            <person name="Schmid M.W."/>
            <person name="Shirakawa M."/>
            <person name="Solano R."/>
            <person name="Spunde A."/>
            <person name="Suetsugu N."/>
            <person name="Sugano S."/>
            <person name="Sugiyama A."/>
            <person name="Sun R."/>
            <person name="Suzuki Y."/>
            <person name="Takenaka M."/>
            <person name="Takezawa D."/>
            <person name="Tomogane H."/>
            <person name="Tsuzuki M."/>
            <person name="Ueda T."/>
            <person name="Umeda M."/>
            <person name="Ward J.M."/>
            <person name="Watanabe Y."/>
            <person name="Yazaki K."/>
            <person name="Yokoyama R."/>
            <person name="Yoshitake Y."/>
            <person name="Yotsui I."/>
            <person name="Zachgo S."/>
            <person name="Schmutz J."/>
        </authorList>
    </citation>
    <scope>NUCLEOTIDE SEQUENCE [LARGE SCALE GENOMIC DNA]</scope>
    <source>
        <strain evidence="15">Tak-1</strain>
    </source>
</reference>
<dbReference type="InterPro" id="IPR027120">
    <property type="entry name" value="Smc2_ABC"/>
</dbReference>
<accession>A0A2R6XQZ9</accession>
<dbReference type="Gramene" id="Mp1g04330.1">
    <property type="protein sequence ID" value="Mp1g04330.1.cds"/>
    <property type="gene ID" value="Mp1g04330"/>
</dbReference>
<dbReference type="SUPFAM" id="SSF75553">
    <property type="entry name" value="Smc hinge domain"/>
    <property type="match status" value="1"/>
</dbReference>
<dbReference type="InterPro" id="IPR010935">
    <property type="entry name" value="SMC_hinge"/>
</dbReference>
<keyword evidence="4" id="KW-0547">Nucleotide-binding</keyword>
<dbReference type="InterPro" id="IPR024704">
    <property type="entry name" value="SMC"/>
</dbReference>
<dbReference type="GO" id="GO:0016887">
    <property type="term" value="F:ATP hydrolysis activity"/>
    <property type="evidence" value="ECO:0007669"/>
    <property type="project" value="InterPro"/>
</dbReference>
<dbReference type="AlphaFoldDB" id="A0A2R6XQZ9"/>
<sequence length="1174" mass="132733">MYVKEVTLEGFKSYAQRTVVSGFDPFFNAITGLNGSGKSNILDSICFVLGITNLQQVRATNLQELVYKQGQAGITKATVSILFDNSDRNRSPIGYEDMNEITVSRQIVVGGRNKYMINGHVRQPAQVQNLFHSVQLNVNNPHFLIMQGRITKVLNMKPPEILSMLEEAAGTKMYESKKEVALKTLEKKQTKVDDIDNLLKQDILPALEKLRKERAQYQQWTSGNAQLDRLERFCTAFEYSEAERIKNAASDVVKDMESQIKALQVTAVELEKEIGDKESSIASMTETKDKEMSSEIKILSDVSDKLSTTLVTLDSALNAKRDACKAEKAALEQIQRSKKELENAIAARTTSEKQIEEDVAALQEKVDKSRKHLEDIESEYQAVQAGKGSGADDMSLAEQLADANVSVGKSASELQQLQTKIQHLNKELMEKREYFKSKEHEVAAAQEELKSRKADLANLKSAIDKIGYRDGSMQVLEEKRRQEVEYVKKLKADVNNLTSQLSGVQFSYSDPERDFQRSRVKGVVARLVHVNDSSAMTALEVIAAGKLFFVIVDNDQTAKLLLEKGNLRRRSTIIPMNKIQPNKIPARVEAVATKLVGSKAKPALSLVRYADELEAAMSFVFGGTFVCADTETAKQIAFHKEIMTKSVTFPGDVFEPRGLLTGGSRKNGGELLVQLHALAETEARLIHHEDELKNVELKIESLLPQQKKFSHLKSQMELKSYDLSLYETRAQQSEHHKLSEVIALMTSELDKEKSALTRTQQYHSECQKRVFQIEQKIKDQGRDRDSLLKDLEKRIKSMKKEAVAATKELKEQEGAKERMVMEKEAAVQEILTLEDQLATAHTQITKLETDLREKETKRGAIEEEYQKAKGKLEENRKRIKECDAQITALVKSQNQQKNKLTDCIVEIKKLENEIKRLGMNQKECDKRVQQLLAKHEWIVRERQAFGKAGTDYDFTAQDPREARQALESLQREQKDIEKRINKKALAMFDKAEEEYNDLIERKRIVQNDKTKIQQVIKELDEKRKEQLKNTWEKVTKEFGSIFSTLLPGTMAKLEPPEGADVMDGLEVKVAFGSVWKQSLSELSGGQRSLLALSLILALLLFKPAPLYILDEVDAALDLSHTQNIGRMIKSHFPHSQFIVVSLKEGMFNNANVIFRTKFVDGVSTVSRTAQSTRK</sequence>
<dbReference type="OrthoDB" id="10255539at2759"/>
<feature type="coiled-coil region" evidence="13">
    <location>
        <begin position="966"/>
        <end position="1029"/>
    </location>
</feature>
<dbReference type="EMBL" id="KZ772677">
    <property type="protein sequence ID" value="PTQ48540.1"/>
    <property type="molecule type" value="Genomic_DNA"/>
</dbReference>
<dbReference type="GO" id="GO:0030261">
    <property type="term" value="P:chromosome condensation"/>
    <property type="evidence" value="ECO:0007669"/>
    <property type="project" value="UniProtKB-KW"/>
</dbReference>
<dbReference type="GO" id="GO:0051301">
    <property type="term" value="P:cell division"/>
    <property type="evidence" value="ECO:0007669"/>
    <property type="project" value="UniProtKB-KW"/>
</dbReference>
<name>A0A2R6XQZ9_MARPO</name>
<dbReference type="Proteomes" id="UP000244005">
    <property type="component" value="Unassembled WGS sequence"/>
</dbReference>
<feature type="coiled-coil region" evidence="13">
    <location>
        <begin position="324"/>
        <end position="379"/>
    </location>
</feature>
<proteinExistence type="inferred from homology"/>
<keyword evidence="5" id="KW-0498">Mitosis</keyword>
<evidence type="ECO:0000313" key="15">
    <source>
        <dbReference type="EMBL" id="PTQ48540.1"/>
    </source>
</evidence>
<keyword evidence="8" id="KW-0226">DNA condensation</keyword>
<keyword evidence="16" id="KW-1185">Reference proteome</keyword>
<dbReference type="Gene3D" id="3.40.50.300">
    <property type="entry name" value="P-loop containing nucleotide triphosphate hydrolases"/>
    <property type="match status" value="2"/>
</dbReference>
<evidence type="ECO:0000256" key="4">
    <source>
        <dbReference type="ARBA" id="ARBA00022741"/>
    </source>
</evidence>
<keyword evidence="3" id="KW-0132">Cell division</keyword>
<evidence type="ECO:0000256" key="3">
    <source>
        <dbReference type="ARBA" id="ARBA00022618"/>
    </source>
</evidence>
<dbReference type="Gene3D" id="3.30.70.1620">
    <property type="match status" value="1"/>
</dbReference>
<dbReference type="GO" id="GO:0005524">
    <property type="term" value="F:ATP binding"/>
    <property type="evidence" value="ECO:0007669"/>
    <property type="project" value="UniProtKB-KW"/>
</dbReference>
<keyword evidence="10" id="KW-0469">Meiosis</keyword>
<dbReference type="InterPro" id="IPR027417">
    <property type="entry name" value="P-loop_NTPase"/>
</dbReference>
<keyword evidence="7 13" id="KW-0175">Coiled coil</keyword>
<dbReference type="GO" id="GO:0051321">
    <property type="term" value="P:meiotic cell cycle"/>
    <property type="evidence" value="ECO:0007669"/>
    <property type="project" value="UniProtKB-KW"/>
</dbReference>
<feature type="coiled-coil region" evidence="13">
    <location>
        <begin position="239"/>
        <end position="280"/>
    </location>
</feature>
<reference evidence="16" key="1">
    <citation type="journal article" date="2017" name="Cell">
        <title>Insights into land plant evolution garnered from the Marchantia polymorpha genome.</title>
        <authorList>
            <person name="Bowman J.L."/>
            <person name="Kohchi T."/>
            <person name="Yamato K.T."/>
            <person name="Jenkins J."/>
            <person name="Shu S."/>
            <person name="Ishizaki K."/>
            <person name="Yamaoka S."/>
            <person name="Nishihama R."/>
            <person name="Nakamura Y."/>
            <person name="Berger F."/>
            <person name="Adam C."/>
            <person name="Aki S.S."/>
            <person name="Althoff F."/>
            <person name="Araki T."/>
            <person name="Arteaga-Vazquez M.A."/>
            <person name="Balasubrmanian S."/>
            <person name="Barry K."/>
            <person name="Bauer D."/>
            <person name="Boehm C.R."/>
            <person name="Briginshaw L."/>
            <person name="Caballero-Perez J."/>
            <person name="Catarino B."/>
            <person name="Chen F."/>
            <person name="Chiyoda S."/>
            <person name="Chovatia M."/>
            <person name="Davies K.M."/>
            <person name="Delmans M."/>
            <person name="Demura T."/>
            <person name="Dierschke T."/>
            <person name="Dolan L."/>
            <person name="Dorantes-Acosta A.E."/>
            <person name="Eklund D.M."/>
            <person name="Florent S.N."/>
            <person name="Flores-Sandoval E."/>
            <person name="Fujiyama A."/>
            <person name="Fukuzawa H."/>
            <person name="Galik B."/>
            <person name="Grimanelli D."/>
            <person name="Grimwood J."/>
            <person name="Grossniklaus U."/>
            <person name="Hamada T."/>
            <person name="Haseloff J."/>
            <person name="Hetherington A.J."/>
            <person name="Higo A."/>
            <person name="Hirakawa Y."/>
            <person name="Hundley H.N."/>
            <person name="Ikeda Y."/>
            <person name="Inoue K."/>
            <person name="Inoue S.I."/>
            <person name="Ishida S."/>
            <person name="Jia Q."/>
            <person name="Kakita M."/>
            <person name="Kanazawa T."/>
            <person name="Kawai Y."/>
            <person name="Kawashima T."/>
            <person name="Kennedy M."/>
            <person name="Kinose K."/>
            <person name="Kinoshita T."/>
            <person name="Kohara Y."/>
            <person name="Koide E."/>
            <person name="Komatsu K."/>
            <person name="Kopischke S."/>
            <person name="Kubo M."/>
            <person name="Kyozuka J."/>
            <person name="Lagercrantz U."/>
            <person name="Lin S.S."/>
            <person name="Lindquist E."/>
            <person name="Lipzen A.M."/>
            <person name="Lu C.W."/>
            <person name="De Luna E."/>
            <person name="Martienssen R.A."/>
            <person name="Minamino N."/>
            <person name="Mizutani M."/>
            <person name="Mizutani M."/>
            <person name="Mochizuki N."/>
            <person name="Monte I."/>
            <person name="Mosher R."/>
            <person name="Nagasaki H."/>
            <person name="Nakagami H."/>
            <person name="Naramoto S."/>
            <person name="Nishitani K."/>
            <person name="Ohtani M."/>
            <person name="Okamoto T."/>
            <person name="Okumura M."/>
            <person name="Phillips J."/>
            <person name="Pollak B."/>
            <person name="Reinders A."/>
            <person name="Rovekamp M."/>
            <person name="Sano R."/>
            <person name="Sawa S."/>
            <person name="Schmid M.W."/>
            <person name="Shirakawa M."/>
            <person name="Solano R."/>
            <person name="Spunde A."/>
            <person name="Suetsugu N."/>
            <person name="Sugano S."/>
            <person name="Sugiyama A."/>
            <person name="Sun R."/>
            <person name="Suzuki Y."/>
            <person name="Takenaka M."/>
            <person name="Takezawa D."/>
            <person name="Tomogane H."/>
            <person name="Tsuzuki M."/>
            <person name="Ueda T."/>
            <person name="Umeda M."/>
            <person name="Ward J.M."/>
            <person name="Watanabe Y."/>
            <person name="Yazaki K."/>
            <person name="Yokoyama R."/>
            <person name="Yoshitake Y."/>
            <person name="Yotsui I."/>
            <person name="Zachgo S."/>
            <person name="Schmutz J."/>
        </authorList>
    </citation>
    <scope>NUCLEOTIDE SEQUENCE [LARGE SCALE GENOMIC DNA]</scope>
    <source>
        <strain evidence="16">Tak-1</strain>
    </source>
</reference>
<dbReference type="Pfam" id="PF06470">
    <property type="entry name" value="SMC_hinge"/>
    <property type="match status" value="1"/>
</dbReference>
<keyword evidence="9 12" id="KW-0539">Nucleus</keyword>
<dbReference type="PANTHER" id="PTHR43977">
    <property type="entry name" value="STRUCTURAL MAINTENANCE OF CHROMOSOMES PROTEIN 3"/>
    <property type="match status" value="1"/>
</dbReference>
<feature type="domain" description="SMC hinge" evidence="14">
    <location>
        <begin position="518"/>
        <end position="637"/>
    </location>
</feature>
<dbReference type="CDD" id="cd03273">
    <property type="entry name" value="ABC_SMC2_euk"/>
    <property type="match status" value="1"/>
</dbReference>
<evidence type="ECO:0000256" key="12">
    <source>
        <dbReference type="PIRNR" id="PIRNR005719"/>
    </source>
</evidence>
<dbReference type="FunFam" id="3.40.50.300:FF:000278">
    <property type="entry name" value="Structural maintenance of chromosomes 2"/>
    <property type="match status" value="1"/>
</dbReference>
<gene>
    <name evidence="15" type="ORF">MARPO_0005s0174</name>
</gene>
<feature type="coiled-coil region" evidence="13">
    <location>
        <begin position="407"/>
        <end position="493"/>
    </location>
</feature>
<dbReference type="GO" id="GO:0005694">
    <property type="term" value="C:chromosome"/>
    <property type="evidence" value="ECO:0007669"/>
    <property type="project" value="InterPro"/>
</dbReference>
<evidence type="ECO:0000256" key="13">
    <source>
        <dbReference type="SAM" id="Coils"/>
    </source>
</evidence>
<keyword evidence="6" id="KW-0067">ATP-binding</keyword>
<keyword evidence="11" id="KW-0131">Cell cycle</keyword>
<protein>
    <recommendedName>
        <fullName evidence="12">Structural maintenance of chromosomes protein</fullName>
    </recommendedName>
</protein>
<evidence type="ECO:0000256" key="5">
    <source>
        <dbReference type="ARBA" id="ARBA00022776"/>
    </source>
</evidence>
<evidence type="ECO:0000259" key="14">
    <source>
        <dbReference type="SMART" id="SM00968"/>
    </source>
</evidence>
<evidence type="ECO:0000256" key="1">
    <source>
        <dbReference type="ARBA" id="ARBA00004123"/>
    </source>
</evidence>
<evidence type="ECO:0000313" key="16">
    <source>
        <dbReference type="Proteomes" id="UP000244005"/>
    </source>
</evidence>
<organism evidence="15 16">
    <name type="scientific">Marchantia polymorpha</name>
    <name type="common">Common liverwort</name>
    <name type="synonym">Marchantia aquatica</name>
    <dbReference type="NCBI Taxonomy" id="3197"/>
    <lineage>
        <taxon>Eukaryota</taxon>
        <taxon>Viridiplantae</taxon>
        <taxon>Streptophyta</taxon>
        <taxon>Embryophyta</taxon>
        <taxon>Marchantiophyta</taxon>
        <taxon>Marchantiopsida</taxon>
        <taxon>Marchantiidae</taxon>
        <taxon>Marchantiales</taxon>
        <taxon>Marchantiaceae</taxon>
        <taxon>Marchantia</taxon>
    </lineage>
</organism>
<evidence type="ECO:0000256" key="7">
    <source>
        <dbReference type="ARBA" id="ARBA00023054"/>
    </source>
</evidence>
<dbReference type="Gene3D" id="1.20.1060.20">
    <property type="match status" value="1"/>
</dbReference>
<dbReference type="EMBL" id="KZ772677">
    <property type="protein sequence ID" value="PTQ48542.1"/>
    <property type="molecule type" value="Genomic_DNA"/>
</dbReference>
<evidence type="ECO:0000256" key="6">
    <source>
        <dbReference type="ARBA" id="ARBA00022840"/>
    </source>
</evidence>